<dbReference type="Proteomes" id="UP001446871">
    <property type="component" value="Unassembled WGS sequence"/>
</dbReference>
<keyword evidence="2" id="KW-1185">Reference proteome</keyword>
<proteinExistence type="predicted"/>
<comment type="caution">
    <text evidence="1">The sequence shown here is derived from an EMBL/GenBank/DDBJ whole genome shotgun (WGS) entry which is preliminary data.</text>
</comment>
<protein>
    <submittedName>
        <fullName evidence="1">Uncharacterized protein</fullName>
    </submittedName>
</protein>
<sequence>MAAPSPLRLPKSSDDWAETRFEFGRLPGTALVSRPAKNQSMVTVWLGPCGFPSHHAAAAAAALAASRIKYRDLTVIGTTYDRSRGAFHSIAFRNAKLTMQGRKQYA</sequence>
<name>A0ABR1TJG8_9PEZI</name>
<evidence type="ECO:0000313" key="2">
    <source>
        <dbReference type="Proteomes" id="UP001446871"/>
    </source>
</evidence>
<organism evidence="1 2">
    <name type="scientific">Apiospora saccharicola</name>
    <dbReference type="NCBI Taxonomy" id="335842"/>
    <lineage>
        <taxon>Eukaryota</taxon>
        <taxon>Fungi</taxon>
        <taxon>Dikarya</taxon>
        <taxon>Ascomycota</taxon>
        <taxon>Pezizomycotina</taxon>
        <taxon>Sordariomycetes</taxon>
        <taxon>Xylariomycetidae</taxon>
        <taxon>Amphisphaeriales</taxon>
        <taxon>Apiosporaceae</taxon>
        <taxon>Apiospora</taxon>
    </lineage>
</organism>
<gene>
    <name evidence="1" type="ORF">PG996_014816</name>
</gene>
<reference evidence="1 2" key="1">
    <citation type="submission" date="2023-01" db="EMBL/GenBank/DDBJ databases">
        <title>Analysis of 21 Apiospora genomes using comparative genomics revels a genus with tremendous synthesis potential of carbohydrate active enzymes and secondary metabolites.</title>
        <authorList>
            <person name="Sorensen T."/>
        </authorList>
    </citation>
    <scope>NUCLEOTIDE SEQUENCE [LARGE SCALE GENOMIC DNA]</scope>
    <source>
        <strain evidence="1 2">CBS 83171</strain>
    </source>
</reference>
<dbReference type="EMBL" id="JAQQWM010000009">
    <property type="protein sequence ID" value="KAK8046752.1"/>
    <property type="molecule type" value="Genomic_DNA"/>
</dbReference>
<accession>A0ABR1TJG8</accession>
<evidence type="ECO:0000313" key="1">
    <source>
        <dbReference type="EMBL" id="KAK8046752.1"/>
    </source>
</evidence>